<accession>X0UXI6</accession>
<gene>
    <name evidence="1" type="ORF">S01H1_40305</name>
</gene>
<name>X0UXI6_9ZZZZ</name>
<sequence length="107" mass="13138">DIHVIWIFHSRLLKNNISNFLKKAHEIYFGRIYIYDNKNIYPVHLIPDGTWKNGMYGDYFKYYKKRKIHDIGDKITNFSLLKTKNNWDGNNYKIARFYDKQWWKNNG</sequence>
<protein>
    <submittedName>
        <fullName evidence="1">Uncharacterized protein</fullName>
    </submittedName>
</protein>
<proteinExistence type="predicted"/>
<feature type="non-terminal residue" evidence="1">
    <location>
        <position position="1"/>
    </location>
</feature>
<comment type="caution">
    <text evidence="1">The sequence shown here is derived from an EMBL/GenBank/DDBJ whole genome shotgun (WGS) entry which is preliminary data.</text>
</comment>
<dbReference type="AlphaFoldDB" id="X0UXI6"/>
<organism evidence="1">
    <name type="scientific">marine sediment metagenome</name>
    <dbReference type="NCBI Taxonomy" id="412755"/>
    <lineage>
        <taxon>unclassified sequences</taxon>
        <taxon>metagenomes</taxon>
        <taxon>ecological metagenomes</taxon>
    </lineage>
</organism>
<reference evidence="1" key="1">
    <citation type="journal article" date="2014" name="Front. Microbiol.">
        <title>High frequency of phylogenetically diverse reductive dehalogenase-homologous genes in deep subseafloor sedimentary metagenomes.</title>
        <authorList>
            <person name="Kawai M."/>
            <person name="Futagami T."/>
            <person name="Toyoda A."/>
            <person name="Takaki Y."/>
            <person name="Nishi S."/>
            <person name="Hori S."/>
            <person name="Arai W."/>
            <person name="Tsubouchi T."/>
            <person name="Morono Y."/>
            <person name="Uchiyama I."/>
            <person name="Ito T."/>
            <person name="Fujiyama A."/>
            <person name="Inagaki F."/>
            <person name="Takami H."/>
        </authorList>
    </citation>
    <scope>NUCLEOTIDE SEQUENCE</scope>
    <source>
        <strain evidence="1">Expedition CK06-06</strain>
    </source>
</reference>
<dbReference type="EMBL" id="BARS01025514">
    <property type="protein sequence ID" value="GAG05003.1"/>
    <property type="molecule type" value="Genomic_DNA"/>
</dbReference>
<evidence type="ECO:0000313" key="1">
    <source>
        <dbReference type="EMBL" id="GAG05003.1"/>
    </source>
</evidence>